<dbReference type="RefSeq" id="WP_311658449.1">
    <property type="nucleotide sequence ID" value="NZ_JAVRHY010000005.1"/>
</dbReference>
<dbReference type="EMBL" id="JAVRHY010000005">
    <property type="protein sequence ID" value="MDT0618352.1"/>
    <property type="molecule type" value="Genomic_DNA"/>
</dbReference>
<dbReference type="Proteomes" id="UP001259982">
    <property type="component" value="Unassembled WGS sequence"/>
</dbReference>
<comment type="subcellular location">
    <subcellularLocation>
        <location evidence="1">Cell membrane</location>
        <topology evidence="1">Multi-pass membrane protein</topology>
    </subcellularLocation>
</comment>
<accession>A0ABU3B7B7</accession>
<comment type="caution">
    <text evidence="8">The sequence shown here is derived from an EMBL/GenBank/DDBJ whole genome shotgun (WGS) entry which is preliminary data.</text>
</comment>
<evidence type="ECO:0000259" key="7">
    <source>
        <dbReference type="Pfam" id="PF13396"/>
    </source>
</evidence>
<keyword evidence="5 6" id="KW-0472">Membrane</keyword>
<sequence length="58" mass="6115">MEAIGGLLGLVILIADIWAILQVVKSGAEPVIKIVWVVAIIVLPVVGLIAWLLFGPRG</sequence>
<name>A0ABU3B7B7_9GAMM</name>
<evidence type="ECO:0000256" key="6">
    <source>
        <dbReference type="SAM" id="Phobius"/>
    </source>
</evidence>
<keyword evidence="3 6" id="KW-0812">Transmembrane</keyword>
<evidence type="ECO:0000256" key="2">
    <source>
        <dbReference type="ARBA" id="ARBA00022475"/>
    </source>
</evidence>
<evidence type="ECO:0000256" key="4">
    <source>
        <dbReference type="ARBA" id="ARBA00022989"/>
    </source>
</evidence>
<keyword evidence="9" id="KW-1185">Reference proteome</keyword>
<evidence type="ECO:0000256" key="1">
    <source>
        <dbReference type="ARBA" id="ARBA00004651"/>
    </source>
</evidence>
<evidence type="ECO:0000313" key="8">
    <source>
        <dbReference type="EMBL" id="MDT0618352.1"/>
    </source>
</evidence>
<evidence type="ECO:0000256" key="5">
    <source>
        <dbReference type="ARBA" id="ARBA00023136"/>
    </source>
</evidence>
<evidence type="ECO:0000313" key="9">
    <source>
        <dbReference type="Proteomes" id="UP001259982"/>
    </source>
</evidence>
<dbReference type="Pfam" id="PF13396">
    <property type="entry name" value="PLDc_N"/>
    <property type="match status" value="1"/>
</dbReference>
<dbReference type="InterPro" id="IPR027379">
    <property type="entry name" value="CLS_N"/>
</dbReference>
<gene>
    <name evidence="8" type="ORF">RM531_07680</name>
</gene>
<keyword evidence="2" id="KW-1003">Cell membrane</keyword>
<evidence type="ECO:0000256" key="3">
    <source>
        <dbReference type="ARBA" id="ARBA00022692"/>
    </source>
</evidence>
<proteinExistence type="predicted"/>
<feature type="domain" description="Cardiolipin synthase N-terminal" evidence="7">
    <location>
        <begin position="14"/>
        <end position="56"/>
    </location>
</feature>
<reference evidence="8 9" key="1">
    <citation type="submission" date="2023-09" db="EMBL/GenBank/DDBJ databases">
        <authorList>
            <person name="Rey-Velasco X."/>
        </authorList>
    </citation>
    <scope>NUCLEOTIDE SEQUENCE [LARGE SCALE GENOMIC DNA]</scope>
    <source>
        <strain evidence="8 9">P385</strain>
    </source>
</reference>
<organism evidence="8 9">
    <name type="scientific">Spectribacter acetivorans</name>
    <dbReference type="NCBI Taxonomy" id="3075603"/>
    <lineage>
        <taxon>Bacteria</taxon>
        <taxon>Pseudomonadati</taxon>
        <taxon>Pseudomonadota</taxon>
        <taxon>Gammaproteobacteria</taxon>
        <taxon>Salinisphaerales</taxon>
        <taxon>Salinisphaeraceae</taxon>
        <taxon>Spectribacter</taxon>
    </lineage>
</organism>
<keyword evidence="4 6" id="KW-1133">Transmembrane helix</keyword>
<protein>
    <submittedName>
        <fullName evidence="8">PLDc N-terminal domain-containing protein</fullName>
    </submittedName>
</protein>
<feature type="transmembrane region" description="Helical" evidence="6">
    <location>
        <begin position="35"/>
        <end position="54"/>
    </location>
</feature>